<name>A0A8C3I652_CHRPI</name>
<dbReference type="PANTHER" id="PTHR21330">
    <property type="entry name" value="E3 SUMO-PROTEIN LIGASE NSE2"/>
    <property type="match status" value="1"/>
</dbReference>
<keyword evidence="4" id="KW-0833">Ubl conjugation pathway</keyword>
<evidence type="ECO:0000256" key="5">
    <source>
        <dbReference type="ARBA" id="ARBA00023242"/>
    </source>
</evidence>
<protein>
    <submittedName>
        <fullName evidence="6">NSE2 (MMS21) homolog, SMC5-SMC6 complex SUMO ligase</fullName>
    </submittedName>
</protein>
<dbReference type="GO" id="GO:0016925">
    <property type="term" value="P:protein sumoylation"/>
    <property type="evidence" value="ECO:0007669"/>
    <property type="project" value="TreeGrafter"/>
</dbReference>
<evidence type="ECO:0000313" key="7">
    <source>
        <dbReference type="Proteomes" id="UP000694380"/>
    </source>
</evidence>
<sequence>MSRFLLGARLRRGESSPPLAAAVPIGTEASAACCRRSRLRAWALAPGNYFKMPGGSVISFNCVDSSLSSLKNCQSYINTGMDIATNVALDLVENRNDVEEVNRMESVMLEYAAMDRELNHYMQAVEATVHQIKRDKPENIPDLKDLVKKKFTALESKNDDSDLKRNEKYIHFMEQLKRMRKQCIHTWQRNSIPWPC</sequence>
<comment type="pathway">
    <text evidence="2">Protein modification; protein sumoylation.</text>
</comment>
<evidence type="ECO:0000256" key="1">
    <source>
        <dbReference type="ARBA" id="ARBA00004123"/>
    </source>
</evidence>
<dbReference type="Ensembl" id="ENSCPBT00000034386.1">
    <property type="protein sequence ID" value="ENSCPBP00000029201.1"/>
    <property type="gene ID" value="ENSCPBG00000020596.1"/>
</dbReference>
<keyword evidence="7" id="KW-1185">Reference proteome</keyword>
<evidence type="ECO:0000313" key="6">
    <source>
        <dbReference type="Ensembl" id="ENSCPBP00000029201.1"/>
    </source>
</evidence>
<dbReference type="AlphaFoldDB" id="A0A8C3I652"/>
<dbReference type="GO" id="GO:0000724">
    <property type="term" value="P:double-strand break repair via homologous recombination"/>
    <property type="evidence" value="ECO:0007669"/>
    <property type="project" value="InterPro"/>
</dbReference>
<dbReference type="PANTHER" id="PTHR21330:SF1">
    <property type="entry name" value="E3 SUMO-PROTEIN LIGASE NSE2"/>
    <property type="match status" value="1"/>
</dbReference>
<dbReference type="Proteomes" id="UP000694380">
    <property type="component" value="Unplaced"/>
</dbReference>
<dbReference type="GO" id="GO:0061665">
    <property type="term" value="F:SUMO ligase activity"/>
    <property type="evidence" value="ECO:0007669"/>
    <property type="project" value="TreeGrafter"/>
</dbReference>
<evidence type="ECO:0000256" key="4">
    <source>
        <dbReference type="ARBA" id="ARBA00022786"/>
    </source>
</evidence>
<reference evidence="6" key="1">
    <citation type="submission" date="2025-08" db="UniProtKB">
        <authorList>
            <consortium name="Ensembl"/>
        </authorList>
    </citation>
    <scope>IDENTIFICATION</scope>
</reference>
<dbReference type="GO" id="GO:0030915">
    <property type="term" value="C:Smc5-Smc6 complex"/>
    <property type="evidence" value="ECO:0007669"/>
    <property type="project" value="InterPro"/>
</dbReference>
<organism evidence="6 7">
    <name type="scientific">Chrysemys picta bellii</name>
    <name type="common">Western painted turtle</name>
    <name type="synonym">Emys bellii</name>
    <dbReference type="NCBI Taxonomy" id="8478"/>
    <lineage>
        <taxon>Eukaryota</taxon>
        <taxon>Metazoa</taxon>
        <taxon>Chordata</taxon>
        <taxon>Craniata</taxon>
        <taxon>Vertebrata</taxon>
        <taxon>Euteleostomi</taxon>
        <taxon>Archelosauria</taxon>
        <taxon>Testudinata</taxon>
        <taxon>Testudines</taxon>
        <taxon>Cryptodira</taxon>
        <taxon>Durocryptodira</taxon>
        <taxon>Testudinoidea</taxon>
        <taxon>Emydidae</taxon>
        <taxon>Chrysemys</taxon>
    </lineage>
</organism>
<proteinExistence type="predicted"/>
<keyword evidence="5" id="KW-0539">Nucleus</keyword>
<dbReference type="GO" id="GO:0005634">
    <property type="term" value="C:nucleus"/>
    <property type="evidence" value="ECO:0007669"/>
    <property type="project" value="UniProtKB-SubCell"/>
</dbReference>
<gene>
    <name evidence="6" type="primary">NSMCE2</name>
</gene>
<reference evidence="6" key="2">
    <citation type="submission" date="2025-09" db="UniProtKB">
        <authorList>
            <consortium name="Ensembl"/>
        </authorList>
    </citation>
    <scope>IDENTIFICATION</scope>
</reference>
<dbReference type="InterPro" id="IPR026846">
    <property type="entry name" value="Nse2(Mms21)"/>
</dbReference>
<comment type="subcellular location">
    <subcellularLocation>
        <location evidence="1">Nucleus</location>
    </subcellularLocation>
</comment>
<keyword evidence="3" id="KW-0808">Transferase</keyword>
<accession>A0A8C3I652</accession>
<evidence type="ECO:0000256" key="2">
    <source>
        <dbReference type="ARBA" id="ARBA00004718"/>
    </source>
</evidence>
<evidence type="ECO:0000256" key="3">
    <source>
        <dbReference type="ARBA" id="ARBA00022679"/>
    </source>
</evidence>
<dbReference type="GeneTree" id="ENSGT00390000013961"/>